<proteinExistence type="predicted"/>
<gene>
    <name evidence="1" type="ORF">FPZ49_08695</name>
</gene>
<evidence type="ECO:0000313" key="2">
    <source>
        <dbReference type="Proteomes" id="UP000317036"/>
    </source>
</evidence>
<evidence type="ECO:0008006" key="3">
    <source>
        <dbReference type="Google" id="ProtNLM"/>
    </source>
</evidence>
<dbReference type="AlphaFoldDB" id="A0A559KEB1"/>
<reference evidence="1 2" key="1">
    <citation type="submission" date="2019-07" db="EMBL/GenBank/DDBJ databases">
        <authorList>
            <person name="Kim J."/>
        </authorList>
    </citation>
    <scope>NUCLEOTIDE SEQUENCE [LARGE SCALE GENOMIC DNA]</scope>
    <source>
        <strain evidence="1 2">JC52</strain>
    </source>
</reference>
<dbReference type="OrthoDB" id="2580362at2"/>
<sequence>MKEIHMLYKGRVCQGRVAYEGADVMELRVTSPFSFKYGESVVCYDFKRRLNMRVIQGSGSKLIVAPEEAEIFRIGEQPMKTFEELYRDESKVFTSFKLNTFGTISKDFKTYAVRFADVSRLGFGFEIDDFSIRLNQVYDSMIICNEETIHPKLIVRYAHILEKKIRYGAEIHAISNKDLNKLRYYIASKQF</sequence>
<dbReference type="Gene3D" id="2.40.10.220">
    <property type="entry name" value="predicted glycosyltransferase like domains"/>
    <property type="match status" value="1"/>
</dbReference>
<comment type="caution">
    <text evidence="1">The sequence shown here is derived from an EMBL/GenBank/DDBJ whole genome shotgun (WGS) entry which is preliminary data.</text>
</comment>
<evidence type="ECO:0000313" key="1">
    <source>
        <dbReference type="EMBL" id="TVY10461.1"/>
    </source>
</evidence>
<accession>A0A559KEB1</accession>
<organism evidence="1 2">
    <name type="scientific">Paenibacillus cremeus</name>
    <dbReference type="NCBI Taxonomy" id="2163881"/>
    <lineage>
        <taxon>Bacteria</taxon>
        <taxon>Bacillati</taxon>
        <taxon>Bacillota</taxon>
        <taxon>Bacilli</taxon>
        <taxon>Bacillales</taxon>
        <taxon>Paenibacillaceae</taxon>
        <taxon>Paenibacillus</taxon>
    </lineage>
</organism>
<keyword evidence="2" id="KW-1185">Reference proteome</keyword>
<name>A0A559KEB1_9BACL</name>
<dbReference type="EMBL" id="VNJI01000008">
    <property type="protein sequence ID" value="TVY10461.1"/>
    <property type="molecule type" value="Genomic_DNA"/>
</dbReference>
<dbReference type="RefSeq" id="WP_144845575.1">
    <property type="nucleotide sequence ID" value="NZ_VNJI01000008.1"/>
</dbReference>
<dbReference type="Proteomes" id="UP000317036">
    <property type="component" value="Unassembled WGS sequence"/>
</dbReference>
<protein>
    <recommendedName>
        <fullName evidence="3">PilZ domain-containing protein</fullName>
    </recommendedName>
</protein>